<dbReference type="SMART" id="SM00028">
    <property type="entry name" value="TPR"/>
    <property type="match status" value="6"/>
</dbReference>
<protein>
    <submittedName>
        <fullName evidence="10">BTAD domain-containing putative transcriptional regulator</fullName>
    </submittedName>
</protein>
<dbReference type="Gene3D" id="3.40.50.300">
    <property type="entry name" value="P-loop containing nucleotide triphosphate hydrolases"/>
    <property type="match status" value="1"/>
</dbReference>
<accession>A0ABP9D7G0</accession>
<dbReference type="RefSeq" id="WP_345694846.1">
    <property type="nucleotide sequence ID" value="NZ_BAABIS010000001.1"/>
</dbReference>
<evidence type="ECO:0000256" key="5">
    <source>
        <dbReference type="ARBA" id="ARBA00023163"/>
    </source>
</evidence>
<keyword evidence="4 7" id="KW-0238">DNA-binding</keyword>
<gene>
    <name evidence="10" type="ORF">GCM10023235_02320</name>
</gene>
<evidence type="ECO:0000256" key="7">
    <source>
        <dbReference type="PROSITE-ProRule" id="PRU01091"/>
    </source>
</evidence>
<keyword evidence="2" id="KW-0902">Two-component regulatory system</keyword>
<feature type="region of interest" description="Disordered" evidence="8">
    <location>
        <begin position="259"/>
        <end position="283"/>
    </location>
</feature>
<dbReference type="Proteomes" id="UP001501752">
    <property type="component" value="Unassembled WGS sequence"/>
</dbReference>
<dbReference type="PANTHER" id="PTHR35807:SF1">
    <property type="entry name" value="TRANSCRIPTIONAL REGULATOR REDD"/>
    <property type="match status" value="1"/>
</dbReference>
<evidence type="ECO:0000256" key="1">
    <source>
        <dbReference type="ARBA" id="ARBA00005820"/>
    </source>
</evidence>
<proteinExistence type="inferred from homology"/>
<comment type="similarity">
    <text evidence="1">Belongs to the AfsR/DnrI/RedD regulatory family.</text>
</comment>
<dbReference type="Pfam" id="PF00486">
    <property type="entry name" value="Trans_reg_C"/>
    <property type="match status" value="1"/>
</dbReference>
<dbReference type="InterPro" id="IPR016032">
    <property type="entry name" value="Sig_transdc_resp-reg_C-effctor"/>
</dbReference>
<dbReference type="InterPro" id="IPR005158">
    <property type="entry name" value="BTAD"/>
</dbReference>
<feature type="domain" description="OmpR/PhoB-type" evidence="9">
    <location>
        <begin position="1"/>
        <end position="94"/>
    </location>
</feature>
<evidence type="ECO:0000256" key="4">
    <source>
        <dbReference type="ARBA" id="ARBA00023125"/>
    </source>
</evidence>
<evidence type="ECO:0000256" key="3">
    <source>
        <dbReference type="ARBA" id="ARBA00023015"/>
    </source>
</evidence>
<evidence type="ECO:0000313" key="10">
    <source>
        <dbReference type="EMBL" id="GAA4831648.1"/>
    </source>
</evidence>
<name>A0ABP9D7G0_9ACTN</name>
<keyword evidence="6" id="KW-0802">TPR repeat</keyword>
<sequence>MRFAILGTVAVSRDGVPVPLRAPMARGLLATLLLNANRPVPAHHLVAALWGGSPPATATASLHNHVMRLRRTLGAAGADPELVQRVHDGYLIAVPPGRLDLDEFTEHCRLGRQARAEGRWADAAESLSDALALWRGEPLGDLPGSGAETAGVGRLREARLQAVEGLAEARLRLGEYSTAIAELGPVVREHPWVEVLHGQLMRALYGAGRQADALEVYRDLRRELATELGIEPSPALQQLHQRILDSTVEALAAAADRLPAAPPAPVPAPPAPPPAPVRPDAPVPRQLPMVTRFFAGRAPELKQLAGCVAEAGDPGAAGITTISGTAGVGKTTLALHWAHQVADRFPDGQLYVNLRGFDPTGQPMPAEQAVRGFLDALGTAPGRVPATLEAQTALYRSLVAGRRLLVVLDNARDAEQVRPLLPGSTGCLVLVTSRSALTSLVAVEGAQPLTLDVLTVPEATELLTRRLGAETVAAEPDAVAELIGTCARLPLALGVAAARLAMNPALRIADMVDRLGDVQHRLPALNAGDTSSDVRTVFSWSYEQLGEPAARLFRLLSVHPGPDVSETAAARIADLSTGRARTALEELATAHLLAEHAPRRHHFHDLLRAYAGDLARELDDEDRRRAATERMLDHYLHTAYAAERLLSPARDPITLTAPRPGAAPDRIDTVDRAMAWYDAERRVLLALGPAAAAAGFDTHAWQLPWAVLTYLSRRGLRHDLRAGQLGALEATRRLGDPRAEALVHRHLGQACRGLGDLDAAHTHLHRALALERELHNPSGQAAVLHSLALWHEQRAEHAEALHHAQHALDLHRTAGHLPGQARLLNAVGWYQTLLGNHRQAIADCREALALLRESGDRYSEACTLASLGHAHWQTGDAQPALTHYREALALHRELGARPQEALALAELGDIHHATGDHRSATDHWRAALVIHAELDHPDADRLRTKLAALRHHPAG</sequence>
<dbReference type="Gene3D" id="1.10.10.10">
    <property type="entry name" value="Winged helix-like DNA-binding domain superfamily/Winged helix DNA-binding domain"/>
    <property type="match status" value="1"/>
</dbReference>
<dbReference type="InterPro" id="IPR027417">
    <property type="entry name" value="P-loop_NTPase"/>
</dbReference>
<dbReference type="InterPro" id="IPR002182">
    <property type="entry name" value="NB-ARC"/>
</dbReference>
<dbReference type="EMBL" id="BAABIS010000001">
    <property type="protein sequence ID" value="GAA4831648.1"/>
    <property type="molecule type" value="Genomic_DNA"/>
</dbReference>
<comment type="caution">
    <text evidence="10">The sequence shown here is derived from an EMBL/GenBank/DDBJ whole genome shotgun (WGS) entry which is preliminary data.</text>
</comment>
<dbReference type="Pfam" id="PF03704">
    <property type="entry name" value="BTAD"/>
    <property type="match status" value="1"/>
</dbReference>
<dbReference type="InterPro" id="IPR011990">
    <property type="entry name" value="TPR-like_helical_dom_sf"/>
</dbReference>
<dbReference type="PANTHER" id="PTHR35807">
    <property type="entry name" value="TRANSCRIPTIONAL REGULATOR REDD-RELATED"/>
    <property type="match status" value="1"/>
</dbReference>
<dbReference type="Pfam" id="PF13424">
    <property type="entry name" value="TPR_12"/>
    <property type="match status" value="2"/>
</dbReference>
<dbReference type="PRINTS" id="PR00364">
    <property type="entry name" value="DISEASERSIST"/>
</dbReference>
<dbReference type="PROSITE" id="PS50005">
    <property type="entry name" value="TPR"/>
    <property type="match status" value="1"/>
</dbReference>
<dbReference type="InterPro" id="IPR051677">
    <property type="entry name" value="AfsR-DnrI-RedD_regulator"/>
</dbReference>
<feature type="compositionally biased region" description="Pro residues" evidence="8">
    <location>
        <begin position="260"/>
        <end position="282"/>
    </location>
</feature>
<dbReference type="InterPro" id="IPR036388">
    <property type="entry name" value="WH-like_DNA-bd_sf"/>
</dbReference>
<dbReference type="SMART" id="SM00862">
    <property type="entry name" value="Trans_reg_C"/>
    <property type="match status" value="1"/>
</dbReference>
<feature type="DNA-binding region" description="OmpR/PhoB-type" evidence="7">
    <location>
        <begin position="1"/>
        <end position="94"/>
    </location>
</feature>
<evidence type="ECO:0000256" key="2">
    <source>
        <dbReference type="ARBA" id="ARBA00023012"/>
    </source>
</evidence>
<evidence type="ECO:0000256" key="8">
    <source>
        <dbReference type="SAM" id="MobiDB-lite"/>
    </source>
</evidence>
<dbReference type="SMART" id="SM01043">
    <property type="entry name" value="BTAD"/>
    <property type="match status" value="1"/>
</dbReference>
<keyword evidence="3" id="KW-0805">Transcription regulation</keyword>
<dbReference type="SUPFAM" id="SSF52540">
    <property type="entry name" value="P-loop containing nucleoside triphosphate hydrolases"/>
    <property type="match status" value="1"/>
</dbReference>
<evidence type="ECO:0000313" key="11">
    <source>
        <dbReference type="Proteomes" id="UP001501752"/>
    </source>
</evidence>
<feature type="repeat" description="TPR" evidence="6">
    <location>
        <begin position="861"/>
        <end position="894"/>
    </location>
</feature>
<dbReference type="SUPFAM" id="SSF46894">
    <property type="entry name" value="C-terminal effector domain of the bipartite response regulators"/>
    <property type="match status" value="1"/>
</dbReference>
<dbReference type="SUPFAM" id="SSF48452">
    <property type="entry name" value="TPR-like"/>
    <property type="match status" value="2"/>
</dbReference>
<dbReference type="InterPro" id="IPR001867">
    <property type="entry name" value="OmpR/PhoB-type_DNA-bd"/>
</dbReference>
<evidence type="ECO:0000259" key="9">
    <source>
        <dbReference type="PROSITE" id="PS51755"/>
    </source>
</evidence>
<keyword evidence="11" id="KW-1185">Reference proteome</keyword>
<dbReference type="Gene3D" id="1.25.40.10">
    <property type="entry name" value="Tetratricopeptide repeat domain"/>
    <property type="match status" value="2"/>
</dbReference>
<keyword evidence="5" id="KW-0804">Transcription</keyword>
<evidence type="ECO:0000256" key="6">
    <source>
        <dbReference type="PROSITE-ProRule" id="PRU00339"/>
    </source>
</evidence>
<dbReference type="PROSITE" id="PS51755">
    <property type="entry name" value="OMPR_PHOB"/>
    <property type="match status" value="1"/>
</dbReference>
<dbReference type="CDD" id="cd15831">
    <property type="entry name" value="BTAD"/>
    <property type="match status" value="1"/>
</dbReference>
<organism evidence="10 11">
    <name type="scientific">Kitasatospora terrestris</name>
    <dbReference type="NCBI Taxonomy" id="258051"/>
    <lineage>
        <taxon>Bacteria</taxon>
        <taxon>Bacillati</taxon>
        <taxon>Actinomycetota</taxon>
        <taxon>Actinomycetes</taxon>
        <taxon>Kitasatosporales</taxon>
        <taxon>Streptomycetaceae</taxon>
        <taxon>Kitasatospora</taxon>
    </lineage>
</organism>
<reference evidence="11" key="1">
    <citation type="journal article" date="2019" name="Int. J. Syst. Evol. Microbiol.">
        <title>The Global Catalogue of Microorganisms (GCM) 10K type strain sequencing project: providing services to taxonomists for standard genome sequencing and annotation.</title>
        <authorList>
            <consortium name="The Broad Institute Genomics Platform"/>
            <consortium name="The Broad Institute Genome Sequencing Center for Infectious Disease"/>
            <person name="Wu L."/>
            <person name="Ma J."/>
        </authorList>
    </citation>
    <scope>NUCLEOTIDE SEQUENCE [LARGE SCALE GENOMIC DNA]</scope>
    <source>
        <strain evidence="11">JCM 13006</strain>
    </source>
</reference>
<dbReference type="Pfam" id="PF00931">
    <property type="entry name" value="NB-ARC"/>
    <property type="match status" value="1"/>
</dbReference>
<dbReference type="InterPro" id="IPR019734">
    <property type="entry name" value="TPR_rpt"/>
</dbReference>